<feature type="compositionally biased region" description="Basic and acidic residues" evidence="5">
    <location>
        <begin position="1618"/>
        <end position="1634"/>
    </location>
</feature>
<dbReference type="GO" id="GO:0003743">
    <property type="term" value="F:translation initiation factor activity"/>
    <property type="evidence" value="ECO:0007669"/>
    <property type="project" value="UniProtKB-UniRule"/>
</dbReference>
<dbReference type="GO" id="GO:0003723">
    <property type="term" value="F:RNA binding"/>
    <property type="evidence" value="ECO:0007669"/>
    <property type="project" value="InterPro"/>
</dbReference>
<evidence type="ECO:0000256" key="4">
    <source>
        <dbReference type="HAMAP-Rule" id="MF_03002"/>
    </source>
</evidence>
<feature type="compositionally biased region" description="Polar residues" evidence="5">
    <location>
        <begin position="1"/>
        <end position="10"/>
    </location>
</feature>
<dbReference type="PANTHER" id="PTHR13937:SF0">
    <property type="entry name" value="EUKARYOTIC TRANSLATION INITIATION FACTOR 3 SUBUNIT C-RELATED"/>
    <property type="match status" value="1"/>
</dbReference>
<dbReference type="GO" id="GO:0005852">
    <property type="term" value="C:eukaryotic translation initiation factor 3 complex"/>
    <property type="evidence" value="ECO:0007669"/>
    <property type="project" value="UniProtKB-UniRule"/>
</dbReference>
<dbReference type="Pfam" id="PF26569">
    <property type="entry name" value="EIF3CL_C"/>
    <property type="match status" value="2"/>
</dbReference>
<dbReference type="GO" id="GO:0016282">
    <property type="term" value="C:eukaryotic 43S preinitiation complex"/>
    <property type="evidence" value="ECO:0007669"/>
    <property type="project" value="UniProtKB-UniRule"/>
</dbReference>
<feature type="compositionally biased region" description="Acidic residues" evidence="5">
    <location>
        <begin position="11"/>
        <end position="20"/>
    </location>
</feature>
<keyword evidence="2 4" id="KW-0396">Initiation factor</keyword>
<name>A0A8J2HIE0_COTCN</name>
<sequence length="1634" mass="191422">MSKFFTTGTDSESESSSEEEQIQRAPAANFTFSDEEEETKRVVRSTKEKRYEDLKNSIKLIRNYKKNKDMSSFEELQKFYTRALPVVAKEEGGLTPRFFLRCLVEMEDFINELWEDREGRKNMSKHNSKALGSLRQKLHDDQSESDSDWGSDSSSDSDSSDDDGQYQNFRERFIKKATDKDDDEDKAKKKEQRKERKDKERKKKRDEDDDEGEWETVKGGVVVPSEKPKMFAKDAEINVPAVLKKLTEVIAARGKKRTDRREQIELLHELLSIAESHNLGPAVIVKIKFSIVSSIFDYNPKVSDAMKPEYWSKLLGRIAEMLDMLRANPDMQIAEHINEDAEEFQNPPFKLHGCVLTLVERLDEEFTKLLKECDPHSNEYVERLKDEKQVANIIDKVQEYLERHGSVSERCRIYLRKIEHLYYKFDPNVLKQKEGEIPADVVTSVQVMEKLCKYVYAHDGTDRLRTRAILSHIYHHALHDNWFQARDLILMSHLQETIQHSDPATQILYNRTIAHLGLCAFRHANIKDAHNCLVDLMMTGKVKELLAQGLLPQRQHERSKEQEKIEKQRQMPFHMHINLELLECVYLVSAMLIEIPYMAAHEFDARRRMISKTFYQQLRSSERQSLVGPPESMREHVVAAAKAMRNGNWSACNNFIINEKMNAKVWDLFYQADKARAMLTRLIKEEALRTYLFTYSHVYDSISMPTLADMFQLERPVVHSTISKMIINEELMASLDDPSETVVMHRSEPSRLQSLALQLTDKVNNFVDSNERIFEMKQGNFFSRGNQGNFRDRQNYNRQGADWNRQRRDRDRNREENLSSSLPVRIRNPIALQKKSKFNEHLPLILHDEEEETKRVVRSTKEKRYEDLKNSIKLIRNYKKNKDMSSFEELQKFYTRALPVVAKEESGLTPRFFLRCLVEMEDFINELWEDREGRKNMSKHNSKALGSLRQKLHDDQSESDSDWGSDSSSDSDSSDDDGQYQNFRERFIKKATDKDDDEDKAKKKEQRKERKDKERKKKRDEDDDEGEWETVKGGVVVPSEKPKMFAKDAEINVPAVLKKLTEVIAARGKKRTDRREQIELLHELLSIAESHNLGPAVIVKIKFSIVSSIFDYNPKVSDAMKPEYWSKLLGRIAEMLDMLRANPDMQIAEHINEDAEEFQNPPFKLHGCVLTLVERLDEEFTKLLKECDPHSNEYVERLKDEKQVANIIDKVQEYLERHGSVSERCRIYLRKIEHLYYKFDPNVLKQKEGEIPADVVTSVQVMEKLCKYVYAHDGTDRLRTRAILSHIYHHALHDNWFQARDLILMSHLQETIQHSDPATQILYNRTIAHLGLCAFRHANIKDAHNCLVDLMMTGKVKELLAQGLLPQRQHERSKEQEKIEKQRQMPFHMHINLELLECVYLVSAMLIEIPYMAAHEFDARRRMISKTFYQQLRSSERQSLVGPPESMREHVVAAAKAMRNGNWSACNNFIINEKMNAKVWDLFYQADKARAMLTRLIKEEALRTYLFTYSHVYDSISMPTLADMFQLERPVVHSTISKMIINEELMASLDDPSETVVMHRSEPSRLQSLALQLTDKVNNFVDSNERIFETKQGNFFSRGNQGNFRDRQNYNRQGADWNRQRRDRDRNREENRNY</sequence>
<dbReference type="InterPro" id="IPR058999">
    <property type="entry name" value="EIF3CL_C"/>
</dbReference>
<dbReference type="PROSITE" id="PS50250">
    <property type="entry name" value="PCI"/>
    <property type="match status" value="2"/>
</dbReference>
<comment type="caution">
    <text evidence="7">The sequence shown here is derived from an EMBL/GenBank/DDBJ whole genome shotgun (WGS) entry which is preliminary data.</text>
</comment>
<dbReference type="SUPFAM" id="SSF46785">
    <property type="entry name" value="Winged helix' DNA-binding domain"/>
    <property type="match status" value="2"/>
</dbReference>
<dbReference type="Pfam" id="PF05470">
    <property type="entry name" value="eIF-3c_N"/>
    <property type="match status" value="2"/>
</dbReference>
<feature type="region of interest" description="Disordered" evidence="5">
    <location>
        <begin position="1"/>
        <end position="45"/>
    </location>
</feature>
<evidence type="ECO:0000256" key="1">
    <source>
        <dbReference type="ARBA" id="ARBA00022490"/>
    </source>
</evidence>
<accession>A0A8J2HIE0</accession>
<evidence type="ECO:0000256" key="5">
    <source>
        <dbReference type="SAM" id="MobiDB-lite"/>
    </source>
</evidence>
<keyword evidence="1 4" id="KW-0963">Cytoplasm</keyword>
<feature type="domain" description="PCI" evidence="6">
    <location>
        <begin position="1387"/>
        <end position="1563"/>
    </location>
</feature>
<organism evidence="7 8">
    <name type="scientific">Cotesia congregata</name>
    <name type="common">Parasitoid wasp</name>
    <name type="synonym">Apanteles congregatus</name>
    <dbReference type="NCBI Taxonomy" id="51543"/>
    <lineage>
        <taxon>Eukaryota</taxon>
        <taxon>Metazoa</taxon>
        <taxon>Ecdysozoa</taxon>
        <taxon>Arthropoda</taxon>
        <taxon>Hexapoda</taxon>
        <taxon>Insecta</taxon>
        <taxon>Pterygota</taxon>
        <taxon>Neoptera</taxon>
        <taxon>Endopterygota</taxon>
        <taxon>Hymenoptera</taxon>
        <taxon>Apocrita</taxon>
        <taxon>Ichneumonoidea</taxon>
        <taxon>Braconidae</taxon>
        <taxon>Microgastrinae</taxon>
        <taxon>Cotesia</taxon>
    </lineage>
</organism>
<gene>
    <name evidence="7" type="ORF">HICCMSTLAB_LOCUS10942</name>
</gene>
<feature type="region of interest" description="Disordered" evidence="5">
    <location>
        <begin position="1598"/>
        <end position="1634"/>
    </location>
</feature>
<evidence type="ECO:0000313" key="7">
    <source>
        <dbReference type="EMBL" id="CAG5102292.1"/>
    </source>
</evidence>
<dbReference type="GO" id="GO:0033290">
    <property type="term" value="C:eukaryotic 48S preinitiation complex"/>
    <property type="evidence" value="ECO:0007669"/>
    <property type="project" value="UniProtKB-UniRule"/>
</dbReference>
<dbReference type="InterPro" id="IPR027516">
    <property type="entry name" value="EIF3C"/>
</dbReference>
<dbReference type="GO" id="GO:0001732">
    <property type="term" value="P:formation of cytoplasmic translation initiation complex"/>
    <property type="evidence" value="ECO:0007669"/>
    <property type="project" value="UniProtKB-UniRule"/>
</dbReference>
<evidence type="ECO:0000256" key="3">
    <source>
        <dbReference type="ARBA" id="ARBA00022917"/>
    </source>
</evidence>
<proteinExistence type="inferred from homology"/>
<feature type="compositionally biased region" description="Basic and acidic residues" evidence="5">
    <location>
        <begin position="169"/>
        <end position="198"/>
    </location>
</feature>
<keyword evidence="3 4" id="KW-0648">Protein biosynthesis</keyword>
<keyword evidence="8" id="KW-1185">Reference proteome</keyword>
<dbReference type="PANTHER" id="PTHR13937">
    <property type="entry name" value="EUKARYOTIC TRANSLATION INITATION FACTOR 3, SUBUNIT 8 EIF3S8 -RELATED"/>
    <property type="match status" value="1"/>
</dbReference>
<protein>
    <recommendedName>
        <fullName evidence="4">Eukaryotic translation initiation factor 3 subunit C</fullName>
        <shortName evidence="4">eIF3c</shortName>
    </recommendedName>
    <alternativeName>
        <fullName evidence="4">Eukaryotic translation initiation factor 3 subunit 8</fullName>
    </alternativeName>
</protein>
<comment type="function">
    <text evidence="4">Component of the eukaryotic translation initiation factor 3 (eIF-3) complex, which is involved in protein synthesis of a specialized repertoire of mRNAs and, together with other initiation factors, stimulates binding of mRNA and methionyl-tRNAi to the 40S ribosome. The eIF-3 complex specifically targets and initiates translation of a subset of mRNAs involved in cell proliferation.</text>
</comment>
<dbReference type="InterPro" id="IPR036390">
    <property type="entry name" value="WH_DNA-bd_sf"/>
</dbReference>
<dbReference type="EMBL" id="CAJNRD030001123">
    <property type="protein sequence ID" value="CAG5102292.1"/>
    <property type="molecule type" value="Genomic_DNA"/>
</dbReference>
<comment type="subcellular location">
    <subcellularLocation>
        <location evidence="4">Cytoplasm</location>
    </subcellularLocation>
</comment>
<dbReference type="Pfam" id="PF01399">
    <property type="entry name" value="PCI"/>
    <property type="match status" value="2"/>
</dbReference>
<dbReference type="HAMAP" id="MF_03002">
    <property type="entry name" value="eIF3c"/>
    <property type="match status" value="2"/>
</dbReference>
<feature type="domain" description="PCI" evidence="6">
    <location>
        <begin position="573"/>
        <end position="749"/>
    </location>
</feature>
<comment type="subunit">
    <text evidence="4">Component of the eukaryotic translation initiation factor 3 (eIF-3) complex.</text>
</comment>
<dbReference type="InterPro" id="IPR008905">
    <property type="entry name" value="EIF3C_N_dom"/>
</dbReference>
<comment type="similarity">
    <text evidence="4">Belongs to the eIF-3 subunit C family.</text>
</comment>
<dbReference type="Proteomes" id="UP000786811">
    <property type="component" value="Unassembled WGS sequence"/>
</dbReference>
<reference evidence="7" key="1">
    <citation type="submission" date="2021-04" db="EMBL/GenBank/DDBJ databases">
        <authorList>
            <person name="Chebbi M.A.C M."/>
        </authorList>
    </citation>
    <scope>NUCLEOTIDE SEQUENCE</scope>
</reference>
<dbReference type="OrthoDB" id="29647at2759"/>
<feature type="region of interest" description="Disordered" evidence="5">
    <location>
        <begin position="135"/>
        <end position="214"/>
    </location>
</feature>
<feature type="region of interest" description="Disordered" evidence="5">
    <location>
        <begin position="949"/>
        <end position="1028"/>
    </location>
</feature>
<evidence type="ECO:0000313" key="8">
    <source>
        <dbReference type="Proteomes" id="UP000786811"/>
    </source>
</evidence>
<evidence type="ECO:0000256" key="2">
    <source>
        <dbReference type="ARBA" id="ARBA00022540"/>
    </source>
</evidence>
<dbReference type="GO" id="GO:0031369">
    <property type="term" value="F:translation initiation factor binding"/>
    <property type="evidence" value="ECO:0007669"/>
    <property type="project" value="InterPro"/>
</dbReference>
<dbReference type="InterPro" id="IPR000717">
    <property type="entry name" value="PCI_dom"/>
</dbReference>
<feature type="compositionally biased region" description="Basic and acidic residues" evidence="5">
    <location>
        <begin position="983"/>
        <end position="1012"/>
    </location>
</feature>
<dbReference type="SMART" id="SM00088">
    <property type="entry name" value="PINT"/>
    <property type="match status" value="2"/>
</dbReference>
<evidence type="ECO:0000259" key="6">
    <source>
        <dbReference type="PROSITE" id="PS50250"/>
    </source>
</evidence>